<evidence type="ECO:0000256" key="1">
    <source>
        <dbReference type="SAM" id="MobiDB-lite"/>
    </source>
</evidence>
<proteinExistence type="predicted"/>
<dbReference type="AlphaFoldDB" id="A0A7R8H6F0"/>
<dbReference type="EMBL" id="HG994582">
    <property type="protein sequence ID" value="CAF2900455.1"/>
    <property type="molecule type" value="Genomic_DNA"/>
</dbReference>
<reference evidence="2" key="1">
    <citation type="submission" date="2021-02" db="EMBL/GenBank/DDBJ databases">
        <authorList>
            <person name="Bekaert M."/>
        </authorList>
    </citation>
    <scope>NUCLEOTIDE SEQUENCE</scope>
    <source>
        <strain evidence="2">IoA-00</strain>
    </source>
</reference>
<dbReference type="Proteomes" id="UP000675881">
    <property type="component" value="Chromosome 3"/>
</dbReference>
<evidence type="ECO:0000313" key="2">
    <source>
        <dbReference type="EMBL" id="CAF2900455.1"/>
    </source>
</evidence>
<sequence length="163" mass="18460">MAALRVRKGPIMERRRVRELERENERGRSGAGVSANKNDRQVAPIGPMFSWDPGCCSKGTVRCQEMCESKFAGNEVKGCETGCRMMDIEESLTMGFDNIPAIQSRCQRSCGSSFGPTKETIEACSHGCEFMVPNIKKRHQSQRNPFENFFVLTQKKTEWRNQS</sequence>
<dbReference type="OrthoDB" id="10621629at2759"/>
<feature type="region of interest" description="Disordered" evidence="1">
    <location>
        <begin position="17"/>
        <end position="43"/>
    </location>
</feature>
<protein>
    <submittedName>
        <fullName evidence="2">(salmon louse) hypothetical protein</fullName>
    </submittedName>
</protein>
<evidence type="ECO:0000313" key="3">
    <source>
        <dbReference type="Proteomes" id="UP000675881"/>
    </source>
</evidence>
<gene>
    <name evidence="2" type="ORF">LSAA_7975</name>
</gene>
<name>A0A7R8H6F0_LEPSM</name>
<accession>A0A7R8H6F0</accession>
<feature type="compositionally biased region" description="Basic and acidic residues" evidence="1">
    <location>
        <begin position="17"/>
        <end position="28"/>
    </location>
</feature>
<keyword evidence="3" id="KW-1185">Reference proteome</keyword>
<organism evidence="2 3">
    <name type="scientific">Lepeophtheirus salmonis</name>
    <name type="common">Salmon louse</name>
    <name type="synonym">Caligus salmonis</name>
    <dbReference type="NCBI Taxonomy" id="72036"/>
    <lineage>
        <taxon>Eukaryota</taxon>
        <taxon>Metazoa</taxon>
        <taxon>Ecdysozoa</taxon>
        <taxon>Arthropoda</taxon>
        <taxon>Crustacea</taxon>
        <taxon>Multicrustacea</taxon>
        <taxon>Hexanauplia</taxon>
        <taxon>Copepoda</taxon>
        <taxon>Siphonostomatoida</taxon>
        <taxon>Caligidae</taxon>
        <taxon>Lepeophtheirus</taxon>
    </lineage>
</organism>